<evidence type="ECO:0000313" key="2">
    <source>
        <dbReference type="Proteomes" id="UP000034140"/>
    </source>
</evidence>
<dbReference type="AlphaFoldDB" id="A0A0G0DDI4"/>
<dbReference type="Proteomes" id="UP000034140">
    <property type="component" value="Unassembled WGS sequence"/>
</dbReference>
<dbReference type="EMBL" id="LBRE01000031">
    <property type="protein sequence ID" value="KKP91543.1"/>
    <property type="molecule type" value="Genomic_DNA"/>
</dbReference>
<evidence type="ECO:0000313" key="1">
    <source>
        <dbReference type="EMBL" id="KKP91543.1"/>
    </source>
</evidence>
<comment type="caution">
    <text evidence="1">The sequence shown here is derived from an EMBL/GenBank/DDBJ whole genome shotgun (WGS) entry which is preliminary data.</text>
</comment>
<protein>
    <submittedName>
        <fullName evidence="1">Uncharacterized protein</fullName>
    </submittedName>
</protein>
<reference evidence="1 2" key="1">
    <citation type="journal article" date="2015" name="Nature">
        <title>rRNA introns, odd ribosomes, and small enigmatic genomes across a large radiation of phyla.</title>
        <authorList>
            <person name="Brown C.T."/>
            <person name="Hug L.A."/>
            <person name="Thomas B.C."/>
            <person name="Sharon I."/>
            <person name="Castelle C.J."/>
            <person name="Singh A."/>
            <person name="Wilkins M.J."/>
            <person name="Williams K.H."/>
            <person name="Banfield J.F."/>
        </authorList>
    </citation>
    <scope>NUCLEOTIDE SEQUENCE [LARGE SCALE GENOMIC DNA]</scope>
</reference>
<organism evidence="1 2">
    <name type="scientific">candidate division WS6 bacterium GW2011_GWC1_36_11</name>
    <dbReference type="NCBI Taxonomy" id="1619090"/>
    <lineage>
        <taxon>Bacteria</taxon>
        <taxon>Candidatus Dojkabacteria</taxon>
    </lineage>
</organism>
<gene>
    <name evidence="1" type="ORF">UR96_C0031G0004</name>
</gene>
<name>A0A0G0DDI4_9BACT</name>
<accession>A0A0G0DDI4</accession>
<sequence>MNTQLGNLIDKIQMFKVLRGSFLSGQDITPKLQEIADAMPRDSGFTFGGVVYLPTVTSERLPNFNQLYGQCLISAIKEIQEIASEEEVFMISELFFLLPSDKSIIIIDGHKYYRCGKKSNLGGEILREGEILSHIISD</sequence>
<proteinExistence type="predicted"/>